<comment type="caution">
    <text evidence="1">The sequence shown here is derived from an EMBL/GenBank/DDBJ whole genome shotgun (WGS) entry which is preliminary data.</text>
</comment>
<dbReference type="AlphaFoldDB" id="A0AAP8D5E0"/>
<dbReference type="EMBL" id="NCTK01000001">
    <property type="protein sequence ID" value="OYQ14794.1"/>
    <property type="molecule type" value="Genomic_DNA"/>
</dbReference>
<protein>
    <submittedName>
        <fullName evidence="1">Uncharacterized protein</fullName>
    </submittedName>
</protein>
<sequence>MIALASVTSAAVAVLITSWMLADVPLSDCEWDGHTYSVGAIMHAYESATFECVLDPAAHRDPYWVPGT</sequence>
<evidence type="ECO:0000313" key="2">
    <source>
        <dbReference type="Proteomes" id="UP000216164"/>
    </source>
</evidence>
<reference evidence="1 2" key="1">
    <citation type="submission" date="2017-04" db="EMBL/GenBank/DDBJ databases">
        <title>Genome Announcement: Closed genomes of Ralstonia solanacearum strains K60, UW551, and UW700.</title>
        <authorList>
            <person name="Hayes M."/>
            <person name="Macintyre A.M."/>
            <person name="Allen C."/>
        </authorList>
    </citation>
    <scope>NUCLEOTIDE SEQUENCE [LARGE SCALE GENOMIC DNA]</scope>
    <source>
        <strain evidence="1 2">UW25</strain>
    </source>
</reference>
<proteinExistence type="predicted"/>
<accession>A0AAP8D5E0</accession>
<name>A0AAP8D5E0_RALSL</name>
<organism evidence="1 2">
    <name type="scientific">Ralstonia solanacearum K60</name>
    <dbReference type="NCBI Taxonomy" id="1091042"/>
    <lineage>
        <taxon>Bacteria</taxon>
        <taxon>Pseudomonadati</taxon>
        <taxon>Pseudomonadota</taxon>
        <taxon>Betaproteobacteria</taxon>
        <taxon>Burkholderiales</taxon>
        <taxon>Burkholderiaceae</taxon>
        <taxon>Ralstonia</taxon>
        <taxon>Ralstonia solanacearum species complex</taxon>
    </lineage>
</organism>
<dbReference type="Proteomes" id="UP000216164">
    <property type="component" value="Unassembled WGS sequence"/>
</dbReference>
<evidence type="ECO:0000313" key="1">
    <source>
        <dbReference type="EMBL" id="OYQ14794.1"/>
    </source>
</evidence>
<gene>
    <name evidence="1" type="ORF">B7R77_17115</name>
</gene>